<feature type="transmembrane region" description="Helical" evidence="3">
    <location>
        <begin position="219"/>
        <end position="241"/>
    </location>
</feature>
<dbReference type="Proteomes" id="UP000322927">
    <property type="component" value="Chromosome"/>
</dbReference>
<evidence type="ECO:0000313" key="5">
    <source>
        <dbReference type="EMBL" id="QES33433.1"/>
    </source>
</evidence>
<organism evidence="5 6">
    <name type="scientific">Streptomyces venezuelae</name>
    <dbReference type="NCBI Taxonomy" id="54571"/>
    <lineage>
        <taxon>Bacteria</taxon>
        <taxon>Bacillati</taxon>
        <taxon>Actinomycetota</taxon>
        <taxon>Actinomycetes</taxon>
        <taxon>Kitasatosporales</taxon>
        <taxon>Streptomycetaceae</taxon>
        <taxon>Streptomyces</taxon>
    </lineage>
</organism>
<name>A0A5P2BT04_STRVZ</name>
<dbReference type="CDD" id="cd00060">
    <property type="entry name" value="FHA"/>
    <property type="match status" value="1"/>
</dbReference>
<dbReference type="SMART" id="SM00240">
    <property type="entry name" value="FHA"/>
    <property type="match status" value="1"/>
</dbReference>
<dbReference type="PANTHER" id="PTHR23308">
    <property type="entry name" value="NUCLEAR INHIBITOR OF PROTEIN PHOSPHATASE-1"/>
    <property type="match status" value="1"/>
</dbReference>
<feature type="compositionally biased region" description="Gly residues" evidence="2">
    <location>
        <begin position="586"/>
        <end position="596"/>
    </location>
</feature>
<evidence type="ECO:0000259" key="4">
    <source>
        <dbReference type="PROSITE" id="PS50006"/>
    </source>
</evidence>
<evidence type="ECO:0000256" key="1">
    <source>
        <dbReference type="ARBA" id="ARBA00022553"/>
    </source>
</evidence>
<sequence>MTGTGRRYVPTRRVTTGEAPRLVVTLPSSEIGTWELAAGSRLVVGRTGDIVLDVHDVSRRHAGLHCGPDGVWIVDLGSRNGTTVNGRSVPAAQTPVLLAHGDTLGFGSVRATYQETAVLPAPLPPRVAPVRTETTRYLSATTQLDPEFCDLAMDRIVDEPYRALSPTYGVDLAVVAKWALAIRRRRLLRDTALTGLLLLTVALEATLQPWRHPAEVVSRVWWVAVVGLLAAWLVIAAERWITDYQVVERSMTAGRFRLADAPDPVSAYARKRLRAVAERASGNLVVFSEYSPFVGSGERIDTWSFAIDVGQGAPDDSGGRRTPRPFTSGDLHEALTQSLRQLDLPGLRVDERLFVSGYDVQRERRLLPDRLAPPLTAVPAEVVRDKAGGPDTIIRSYVCVEAQAWSGQLVVTMFIRAVRVRGSLFLEGETFALLPLRGSYCTVDAVPRHSRLGAVSSALAATALPAPADLLLSPFRTAAQLHRRSAARAKRDGQSDGIRRGAWFDYGALPSLREAAAGDEWRHYFLQQDATMFVQVTHERLLKSIGAFLQEHDIDLSEFARHQTTINNTVNNDNSMRVGNVSGTGVAVGHGAGAQGGQQRST</sequence>
<evidence type="ECO:0000256" key="2">
    <source>
        <dbReference type="SAM" id="MobiDB-lite"/>
    </source>
</evidence>
<keyword evidence="3" id="KW-0472">Membrane</keyword>
<keyword evidence="3" id="KW-1133">Transmembrane helix</keyword>
<dbReference type="PROSITE" id="PS50006">
    <property type="entry name" value="FHA_DOMAIN"/>
    <property type="match status" value="1"/>
</dbReference>
<feature type="domain" description="FHA" evidence="4">
    <location>
        <begin position="42"/>
        <end position="89"/>
    </location>
</feature>
<protein>
    <recommendedName>
        <fullName evidence="4">FHA domain-containing protein</fullName>
    </recommendedName>
</protein>
<dbReference type="AlphaFoldDB" id="A0A5P2BT04"/>
<dbReference type="InterPro" id="IPR050923">
    <property type="entry name" value="Cell_Proc_Reg/RNA_Proc"/>
</dbReference>
<dbReference type="EMBL" id="CP029192">
    <property type="protein sequence ID" value="QES33433.1"/>
    <property type="molecule type" value="Genomic_DNA"/>
</dbReference>
<dbReference type="OrthoDB" id="3078176at2"/>
<keyword evidence="1" id="KW-0597">Phosphoprotein</keyword>
<dbReference type="Gene3D" id="2.60.200.20">
    <property type="match status" value="1"/>
</dbReference>
<dbReference type="Pfam" id="PF00498">
    <property type="entry name" value="FHA"/>
    <property type="match status" value="1"/>
</dbReference>
<reference evidence="5 6" key="1">
    <citation type="submission" date="2018-05" db="EMBL/GenBank/DDBJ databases">
        <title>Streptomyces venezuelae.</title>
        <authorList>
            <person name="Kim W."/>
            <person name="Lee N."/>
            <person name="Cho B.-K."/>
        </authorList>
    </citation>
    <scope>NUCLEOTIDE SEQUENCE [LARGE SCALE GENOMIC DNA]</scope>
    <source>
        <strain evidence="5 6">ATCC 14584</strain>
    </source>
</reference>
<dbReference type="InterPro" id="IPR008984">
    <property type="entry name" value="SMAD_FHA_dom_sf"/>
</dbReference>
<feature type="region of interest" description="Disordered" evidence="2">
    <location>
        <begin position="583"/>
        <end position="602"/>
    </location>
</feature>
<gene>
    <name evidence="5" type="ORF">DEJ48_08555</name>
</gene>
<dbReference type="InterPro" id="IPR000253">
    <property type="entry name" value="FHA_dom"/>
</dbReference>
<proteinExistence type="predicted"/>
<evidence type="ECO:0000313" key="6">
    <source>
        <dbReference type="Proteomes" id="UP000322927"/>
    </source>
</evidence>
<keyword evidence="3" id="KW-0812">Transmembrane</keyword>
<accession>A0A5P2BT04</accession>
<dbReference type="SUPFAM" id="SSF49879">
    <property type="entry name" value="SMAD/FHA domain"/>
    <property type="match status" value="1"/>
</dbReference>
<evidence type="ECO:0000256" key="3">
    <source>
        <dbReference type="SAM" id="Phobius"/>
    </source>
</evidence>